<evidence type="ECO:0000313" key="6">
    <source>
        <dbReference type="EMBL" id="SET57471.1"/>
    </source>
</evidence>
<comment type="caution">
    <text evidence="5">The sequence shown here is derived from an EMBL/GenBank/DDBJ whole genome shotgun (WGS) entry which is preliminary data.</text>
</comment>
<dbReference type="PANTHER" id="PTHR33204:SF18">
    <property type="entry name" value="TRANSCRIPTIONAL REGULATORY PROTEIN"/>
    <property type="match status" value="1"/>
</dbReference>
<dbReference type="EMBL" id="FOIB01000002">
    <property type="protein sequence ID" value="SET57471.1"/>
    <property type="molecule type" value="Genomic_DNA"/>
</dbReference>
<dbReference type="Pfam" id="PF01638">
    <property type="entry name" value="HxlR"/>
    <property type="match status" value="1"/>
</dbReference>
<dbReference type="PROSITE" id="PS51118">
    <property type="entry name" value="HTH_HXLR"/>
    <property type="match status" value="1"/>
</dbReference>
<dbReference type="PANTHER" id="PTHR33204">
    <property type="entry name" value="TRANSCRIPTIONAL REGULATOR, MARR FAMILY"/>
    <property type="match status" value="1"/>
</dbReference>
<evidence type="ECO:0000259" key="4">
    <source>
        <dbReference type="PROSITE" id="PS51118"/>
    </source>
</evidence>
<evidence type="ECO:0000256" key="2">
    <source>
        <dbReference type="ARBA" id="ARBA00023125"/>
    </source>
</evidence>
<dbReference type="SUPFAM" id="SSF46785">
    <property type="entry name" value="Winged helix' DNA-binding domain"/>
    <property type="match status" value="1"/>
</dbReference>
<dbReference type="InterPro" id="IPR002577">
    <property type="entry name" value="HTH_HxlR"/>
</dbReference>
<dbReference type="Proteomes" id="UP000321514">
    <property type="component" value="Unassembled WGS sequence"/>
</dbReference>
<evidence type="ECO:0000313" key="7">
    <source>
        <dbReference type="Proteomes" id="UP000183760"/>
    </source>
</evidence>
<dbReference type="GO" id="GO:0003677">
    <property type="term" value="F:DNA binding"/>
    <property type="evidence" value="ECO:0007669"/>
    <property type="project" value="UniProtKB-KW"/>
</dbReference>
<dbReference type="OrthoDB" id="9807069at2"/>
<dbReference type="InterPro" id="IPR036390">
    <property type="entry name" value="WH_DNA-bd_sf"/>
</dbReference>
<dbReference type="AlphaFoldDB" id="A0A511SW74"/>
<dbReference type="EMBL" id="BJXR01000014">
    <property type="protein sequence ID" value="GEN06141.1"/>
    <property type="molecule type" value="Genomic_DNA"/>
</dbReference>
<keyword evidence="1" id="KW-0805">Transcription regulation</keyword>
<protein>
    <submittedName>
        <fullName evidence="5 6">Transcriptional regulator</fullName>
    </submittedName>
</protein>
<organism evidence="5 8">
    <name type="scientific">Myxococcus fulvus</name>
    <dbReference type="NCBI Taxonomy" id="33"/>
    <lineage>
        <taxon>Bacteria</taxon>
        <taxon>Pseudomonadati</taxon>
        <taxon>Myxococcota</taxon>
        <taxon>Myxococcia</taxon>
        <taxon>Myxococcales</taxon>
        <taxon>Cystobacterineae</taxon>
        <taxon>Myxococcaceae</taxon>
        <taxon>Myxococcus</taxon>
    </lineage>
</organism>
<dbReference type="RefSeq" id="WP_074951020.1">
    <property type="nucleotide sequence ID" value="NZ_BJXR01000014.1"/>
</dbReference>
<evidence type="ECO:0000256" key="3">
    <source>
        <dbReference type="ARBA" id="ARBA00023163"/>
    </source>
</evidence>
<reference evidence="5 8" key="2">
    <citation type="submission" date="2019-07" db="EMBL/GenBank/DDBJ databases">
        <title>Whole genome shotgun sequence of Myxococcus fulvus NBRC 100333.</title>
        <authorList>
            <person name="Hosoyama A."/>
            <person name="Uohara A."/>
            <person name="Ohji S."/>
            <person name="Ichikawa N."/>
        </authorList>
    </citation>
    <scope>NUCLEOTIDE SEQUENCE [LARGE SCALE GENOMIC DNA]</scope>
    <source>
        <strain evidence="5 8">NBRC 100333</strain>
    </source>
</reference>
<feature type="domain" description="HTH hxlR-type" evidence="4">
    <location>
        <begin position="12"/>
        <end position="109"/>
    </location>
</feature>
<dbReference type="Proteomes" id="UP000183760">
    <property type="component" value="Unassembled WGS sequence"/>
</dbReference>
<dbReference type="InterPro" id="IPR036388">
    <property type="entry name" value="WH-like_DNA-bd_sf"/>
</dbReference>
<evidence type="ECO:0000313" key="5">
    <source>
        <dbReference type="EMBL" id="GEN06141.1"/>
    </source>
</evidence>
<evidence type="ECO:0000256" key="1">
    <source>
        <dbReference type="ARBA" id="ARBA00023015"/>
    </source>
</evidence>
<keyword evidence="3" id="KW-0804">Transcription</keyword>
<evidence type="ECO:0000313" key="8">
    <source>
        <dbReference type="Proteomes" id="UP000321514"/>
    </source>
</evidence>
<keyword evidence="7" id="KW-1185">Reference proteome</keyword>
<gene>
    <name evidence="5" type="ORF">MFU01_11780</name>
    <name evidence="6" type="ORF">SAMN05443572_102746</name>
</gene>
<reference evidence="6 7" key="1">
    <citation type="submission" date="2016-10" db="EMBL/GenBank/DDBJ databases">
        <authorList>
            <person name="Varghese N."/>
            <person name="Submissions S."/>
        </authorList>
    </citation>
    <scope>NUCLEOTIDE SEQUENCE [LARGE SCALE GENOMIC DNA]</scope>
    <source>
        <strain evidence="6 7">DSM 16525</strain>
    </source>
</reference>
<sequence>MAQRKPPSQAECPVERTVDILGDEWSLLILRDVFDGLRRFGELHKNLGVARNILSGRLRNLVAHGILETVAASDGSAFHEYALTPKGKDLFQVIVALRQWGEHHCFQPDEPRSRLVDAEHGRPVRPLELRAEDGRALACSDAVVKKVSEQKPRRKR</sequence>
<dbReference type="Gene3D" id="1.10.10.10">
    <property type="entry name" value="Winged helix-like DNA-binding domain superfamily/Winged helix DNA-binding domain"/>
    <property type="match status" value="1"/>
</dbReference>
<name>A0A511SW74_MYXFU</name>
<proteinExistence type="predicted"/>
<accession>A0A511SW74</accession>
<keyword evidence="2" id="KW-0238">DNA-binding</keyword>
<dbReference type="STRING" id="1334629.MFUL124B02_34975"/>